<feature type="transmembrane region" description="Helical" evidence="15">
    <location>
        <begin position="479"/>
        <end position="501"/>
    </location>
</feature>
<comment type="subcellular location">
    <subcellularLocation>
        <location evidence="1">Cell membrane</location>
        <topology evidence="1">Multi-pass membrane protein</topology>
    </subcellularLocation>
    <subcellularLocation>
        <location evidence="15">Postsynaptic cell membrane</location>
        <topology evidence="15">Multi-pass membrane protein</topology>
    </subcellularLocation>
</comment>
<evidence type="ECO:0000256" key="7">
    <source>
        <dbReference type="ARBA" id="ARBA00023018"/>
    </source>
</evidence>
<comment type="function">
    <text evidence="15">Receptor for glutamate that functions as a ligand-gated ion channel in the central nervous system and plays an important role in excitatory synaptic transmission. L-glutamate acts as an excitatory neurotransmitter at many synapses in the central nervous system.</text>
</comment>
<evidence type="ECO:0000256" key="15">
    <source>
        <dbReference type="RuleBase" id="RU367118"/>
    </source>
</evidence>
<evidence type="ECO:0000259" key="17">
    <source>
        <dbReference type="SMART" id="SM00079"/>
    </source>
</evidence>
<sequence length="850" mass="95263">MQHIFAFFCTGFLGAVVGANFPNNIQIGGLFPNQQSQEHAAFRFALSQLTEPPKLLPQIDIVNISDSFEMTYRFCSQFSKGVYAIFGFYERRTVNMLTSFCGALHVCFITPSFPVDTSNQFVLQLRPELQDALISIIDHYKWQKFVYIYDADRGLSVLQKVLDTAAEKNWQVTAVNILTTTEEGYRMLFQDLEKKKERLVVVDCESERLNAILGQIVKLEKNGIGYHYILANLGFMDIDLNKFKESGANVTGFQLVNYTDTIPAKIMQQWKNSDARDHTRVDWKRPKVRFEGLTGNVQFNEKGRRTNYTLHVIEMKHDGIRKIGYWNEDDKFVPAATDAQAGGDNSSVQNRTYIVTTILEDPYVMLKKNANQFEGNDRYEGYCVELAAEIAKHVGYSYRLEIVSDGKYGARDPDTKAWNGMVGELVYGRADVAVAPLTITLVREEVIDFSKPFMSLGISIMIKKPQKSKPGVFSFLDPLAYEIWMCIVFAYIGVSVVLFLVSRFSPYEWHSEEFEEGRDQTTSDQSNEFGIFNSLWFSLGAFMQQGCDISPRSLSGRIVGGVWWFFTLIIISSYTANLAAFLTVERMVSPIESAEDLAKQTEIAYGTLEAGSTKEFFRRSKIAVFEKMWTYMKSAEPSVFVRTTEEGMIRVRKSKGKYAYLLESTMNEYIEQRKPCDTMKVGGNLDSKGYGIATPKGSALRGPVNLAVLKLSEQGVLDKLKSKWWYDKGECGSKDSGSKDKTSALSLSNVAGVFYILIGGLGLAMLVALIEFCYKSRSESKRMKGFCLIPQQSINEAIRTSTLPRNSGAGASGAGSGENGRVVSHDFPKSMQSIPCMSHSSGMPLGATGL</sequence>
<keyword evidence="10 15" id="KW-0675">Receptor</keyword>
<keyword evidence="8 15" id="KW-0406">Ion transport</keyword>
<protein>
    <recommendedName>
        <fullName evidence="15">Glutamate receptor</fullName>
    </recommendedName>
</protein>
<keyword evidence="3 15" id="KW-1003">Cell membrane</keyword>
<dbReference type="InterPro" id="IPR028082">
    <property type="entry name" value="Peripla_BP_I"/>
</dbReference>
<evidence type="ECO:0000256" key="16">
    <source>
        <dbReference type="SAM" id="MobiDB-lite"/>
    </source>
</evidence>
<organism evidence="19 20">
    <name type="scientific">Bos indicus</name>
    <name type="common">Zebu</name>
    <dbReference type="NCBI Taxonomy" id="9915"/>
    <lineage>
        <taxon>Eukaryota</taxon>
        <taxon>Metazoa</taxon>
        <taxon>Chordata</taxon>
        <taxon>Craniata</taxon>
        <taxon>Vertebrata</taxon>
        <taxon>Euteleostomi</taxon>
        <taxon>Mammalia</taxon>
        <taxon>Eutheria</taxon>
        <taxon>Laurasiatheria</taxon>
        <taxon>Artiodactyla</taxon>
        <taxon>Ruminantia</taxon>
        <taxon>Pecora</taxon>
        <taxon>Bovidae</taxon>
        <taxon>Bovinae</taxon>
        <taxon>Bos</taxon>
    </lineage>
</organism>
<evidence type="ECO:0000256" key="9">
    <source>
        <dbReference type="ARBA" id="ARBA00023136"/>
    </source>
</evidence>
<evidence type="ECO:0000256" key="11">
    <source>
        <dbReference type="ARBA" id="ARBA00023180"/>
    </source>
</evidence>
<keyword evidence="4 15" id="KW-0812">Transmembrane</keyword>
<evidence type="ECO:0000256" key="12">
    <source>
        <dbReference type="ARBA" id="ARBA00023257"/>
    </source>
</evidence>
<feature type="chain" id="PRO_5044978452" description="Glutamate receptor" evidence="15">
    <location>
        <begin position="19"/>
        <end position="850"/>
    </location>
</feature>
<feature type="transmembrane region" description="Helical" evidence="15">
    <location>
        <begin position="752"/>
        <end position="774"/>
    </location>
</feature>
<keyword evidence="7 15" id="KW-0770">Synapse</keyword>
<dbReference type="PRINTS" id="PR00177">
    <property type="entry name" value="NMDARECEPTOR"/>
</dbReference>
<evidence type="ECO:0000256" key="1">
    <source>
        <dbReference type="ARBA" id="ARBA00004651"/>
    </source>
</evidence>
<evidence type="ECO:0000256" key="5">
    <source>
        <dbReference type="ARBA" id="ARBA00022729"/>
    </source>
</evidence>
<feature type="transmembrane region" description="Helical" evidence="15">
    <location>
        <begin position="562"/>
        <end position="584"/>
    </location>
</feature>
<dbReference type="SUPFAM" id="SSF53822">
    <property type="entry name" value="Periplasmic binding protein-like I"/>
    <property type="match status" value="1"/>
</dbReference>
<dbReference type="SMART" id="SM00079">
    <property type="entry name" value="PBPe"/>
    <property type="match status" value="1"/>
</dbReference>
<keyword evidence="12 15" id="KW-0628">Postsynaptic cell membrane</keyword>
<gene>
    <name evidence="20" type="primary">GRIA1</name>
</gene>
<feature type="domain" description="Ionotropic glutamate receptor C-terminal" evidence="17">
    <location>
        <begin position="352"/>
        <end position="727"/>
    </location>
</feature>
<keyword evidence="6 15" id="KW-1133">Transmembrane helix</keyword>
<evidence type="ECO:0000256" key="2">
    <source>
        <dbReference type="ARBA" id="ARBA00022448"/>
    </source>
</evidence>
<dbReference type="GeneID" id="109562229"/>
<comment type="similarity">
    <text evidence="15">Belongs to the glutamate-gated ion channel (TC 1.A.10.1) family.</text>
</comment>
<feature type="region of interest" description="Disordered" evidence="16">
    <location>
        <begin position="805"/>
        <end position="824"/>
    </location>
</feature>
<dbReference type="Pfam" id="PF01094">
    <property type="entry name" value="ANF_receptor"/>
    <property type="match status" value="2"/>
</dbReference>
<evidence type="ECO:0000256" key="6">
    <source>
        <dbReference type="ARBA" id="ARBA00022989"/>
    </source>
</evidence>
<keyword evidence="19" id="KW-1185">Reference proteome</keyword>
<dbReference type="Gene3D" id="3.40.50.2300">
    <property type="match status" value="1"/>
</dbReference>
<dbReference type="Gene3D" id="1.10.287.70">
    <property type="match status" value="2"/>
</dbReference>
<keyword evidence="5 15" id="KW-0732">Signal</keyword>
<dbReference type="CDD" id="cd13729">
    <property type="entry name" value="PBP2_iGluR_AMPA_GluR1"/>
    <property type="match status" value="1"/>
</dbReference>
<dbReference type="SUPFAM" id="SSF81324">
    <property type="entry name" value="Voltage-gated potassium channels"/>
    <property type="match status" value="1"/>
</dbReference>
<evidence type="ECO:0000256" key="3">
    <source>
        <dbReference type="ARBA" id="ARBA00022475"/>
    </source>
</evidence>
<dbReference type="InterPro" id="IPR015683">
    <property type="entry name" value="Ionotropic_Glu_rcpt"/>
</dbReference>
<dbReference type="SMART" id="SM00918">
    <property type="entry name" value="Lig_chan-Glu_bd"/>
    <property type="match status" value="1"/>
</dbReference>
<accession>A0ABM4SQB0</accession>
<dbReference type="RefSeq" id="XP_070649985.1">
    <property type="nucleotide sequence ID" value="XM_070793884.1"/>
</dbReference>
<keyword evidence="11" id="KW-0325">Glycoprotein</keyword>
<evidence type="ECO:0000313" key="20">
    <source>
        <dbReference type="RefSeq" id="XP_070649985.1"/>
    </source>
</evidence>
<name>A0ABM4SQB0_BOSIN</name>
<feature type="domain" description="Ionotropic glutamate receptor L-glutamate and glycine-binding" evidence="18">
    <location>
        <begin position="362"/>
        <end position="427"/>
    </location>
</feature>
<feature type="signal peptide" evidence="15">
    <location>
        <begin position="1"/>
        <end position="18"/>
    </location>
</feature>
<dbReference type="SUPFAM" id="SSF53850">
    <property type="entry name" value="Periplasmic binding protein-like II"/>
    <property type="match status" value="1"/>
</dbReference>
<dbReference type="InterPro" id="IPR019594">
    <property type="entry name" value="Glu/Gly-bd"/>
</dbReference>
<dbReference type="Pfam" id="PF10613">
    <property type="entry name" value="Lig_chan-Glu_bd"/>
    <property type="match status" value="1"/>
</dbReference>
<evidence type="ECO:0000256" key="14">
    <source>
        <dbReference type="ARBA" id="ARBA00023303"/>
    </source>
</evidence>
<dbReference type="InterPro" id="IPR001508">
    <property type="entry name" value="Iono_Glu_rcpt_met"/>
</dbReference>
<evidence type="ECO:0000256" key="8">
    <source>
        <dbReference type="ARBA" id="ARBA00023065"/>
    </source>
</evidence>
<proteinExistence type="inferred from homology"/>
<keyword evidence="13 15" id="KW-1071">Ligand-gated ion channel</keyword>
<dbReference type="Pfam" id="PF00060">
    <property type="entry name" value="Lig_chan"/>
    <property type="match status" value="1"/>
</dbReference>
<evidence type="ECO:0000259" key="18">
    <source>
        <dbReference type="SMART" id="SM00918"/>
    </source>
</evidence>
<dbReference type="Proteomes" id="UP001652663">
    <property type="component" value="Chromosome 7"/>
</dbReference>
<keyword evidence="9 15" id="KW-0472">Membrane</keyword>
<dbReference type="Gene3D" id="3.40.190.10">
    <property type="entry name" value="Periplasmic binding protein-like II"/>
    <property type="match status" value="2"/>
</dbReference>
<evidence type="ECO:0000256" key="4">
    <source>
        <dbReference type="ARBA" id="ARBA00022692"/>
    </source>
</evidence>
<keyword evidence="2 15" id="KW-0813">Transport</keyword>
<reference evidence="20" key="1">
    <citation type="submission" date="2025-08" db="UniProtKB">
        <authorList>
            <consortium name="RefSeq"/>
        </authorList>
    </citation>
    <scope>IDENTIFICATION</scope>
    <source>
        <tissue evidence="20">Blood</tissue>
    </source>
</reference>
<evidence type="ECO:0000256" key="13">
    <source>
        <dbReference type="ARBA" id="ARBA00023286"/>
    </source>
</evidence>
<keyword evidence="14 15" id="KW-0407">Ion channel</keyword>
<dbReference type="InterPro" id="IPR001828">
    <property type="entry name" value="ANF_lig-bd_rcpt"/>
</dbReference>
<dbReference type="PANTHER" id="PTHR18966">
    <property type="entry name" value="IONOTROPIC GLUTAMATE RECEPTOR"/>
    <property type="match status" value="1"/>
</dbReference>
<evidence type="ECO:0000256" key="10">
    <source>
        <dbReference type="ARBA" id="ARBA00023170"/>
    </source>
</evidence>
<dbReference type="InterPro" id="IPR001320">
    <property type="entry name" value="Iontro_rcpt_C"/>
</dbReference>
<evidence type="ECO:0000313" key="19">
    <source>
        <dbReference type="Proteomes" id="UP001652663"/>
    </source>
</evidence>